<dbReference type="PRINTS" id="PR00035">
    <property type="entry name" value="HTHGNTR"/>
</dbReference>
<keyword evidence="1" id="KW-0805">Transcription regulation</keyword>
<dbReference type="CDD" id="cd07377">
    <property type="entry name" value="WHTH_GntR"/>
    <property type="match status" value="1"/>
</dbReference>
<dbReference type="KEGG" id="uru:DSM104443_02158"/>
<dbReference type="AlphaFoldDB" id="A0A6M4GZW7"/>
<dbReference type="SUPFAM" id="SSF48008">
    <property type="entry name" value="GntR ligand-binding domain-like"/>
    <property type="match status" value="1"/>
</dbReference>
<evidence type="ECO:0000313" key="6">
    <source>
        <dbReference type="Proteomes" id="UP000501534"/>
    </source>
</evidence>
<dbReference type="Gene3D" id="1.20.120.530">
    <property type="entry name" value="GntR ligand-binding domain-like"/>
    <property type="match status" value="1"/>
</dbReference>
<dbReference type="InterPro" id="IPR000524">
    <property type="entry name" value="Tscrpt_reg_HTH_GntR"/>
</dbReference>
<evidence type="ECO:0000256" key="3">
    <source>
        <dbReference type="ARBA" id="ARBA00023163"/>
    </source>
</evidence>
<dbReference type="PROSITE" id="PS50949">
    <property type="entry name" value="HTH_GNTR"/>
    <property type="match status" value="1"/>
</dbReference>
<keyword evidence="2" id="KW-0238">DNA-binding</keyword>
<gene>
    <name evidence="5" type="primary">gntR_2</name>
    <name evidence="5" type="ORF">DSM104443_02158</name>
</gene>
<dbReference type="PANTHER" id="PTHR43537">
    <property type="entry name" value="TRANSCRIPTIONAL REGULATOR, GNTR FAMILY"/>
    <property type="match status" value="1"/>
</dbReference>
<dbReference type="InterPro" id="IPR008920">
    <property type="entry name" value="TF_FadR/GntR_C"/>
</dbReference>
<feature type="domain" description="HTH gntR-type" evidence="4">
    <location>
        <begin position="17"/>
        <end position="84"/>
    </location>
</feature>
<dbReference type="RefSeq" id="WP_171092123.1">
    <property type="nucleotide sequence ID" value="NZ_CP053069.1"/>
</dbReference>
<dbReference type="Proteomes" id="UP000501534">
    <property type="component" value="Chromosome"/>
</dbReference>
<dbReference type="Pfam" id="PF07729">
    <property type="entry name" value="FCD"/>
    <property type="match status" value="1"/>
</dbReference>
<protein>
    <submittedName>
        <fullName evidence="5">Putative D-xylose utilization operon transcriptional repressor</fullName>
    </submittedName>
</protein>
<dbReference type="Gene3D" id="1.10.10.10">
    <property type="entry name" value="Winged helix-like DNA-binding domain superfamily/Winged helix DNA-binding domain"/>
    <property type="match status" value="1"/>
</dbReference>
<dbReference type="Pfam" id="PF00392">
    <property type="entry name" value="GntR"/>
    <property type="match status" value="1"/>
</dbReference>
<dbReference type="SMART" id="SM00895">
    <property type="entry name" value="FCD"/>
    <property type="match status" value="1"/>
</dbReference>
<evidence type="ECO:0000259" key="4">
    <source>
        <dbReference type="PROSITE" id="PS50949"/>
    </source>
</evidence>
<dbReference type="EMBL" id="CP053069">
    <property type="protein sequence ID" value="QJR11087.1"/>
    <property type="molecule type" value="Genomic_DNA"/>
</dbReference>
<sequence length="231" mass="25888">MSAVLRGIAPVAAEANDTLQEETTRRLRDLIIQGELKAGSRLNERELTGMLGISRTPLREATRRLASEGLVQLLPHRGAIVAPIDEDRVRDALQVMGALEGYAGEIACARATEADLNEIRALHFEMLADRAREDHQSYFARNQAIHFRIIDCAGNEVLSQTYRMLNDRVRRVRYQANVNRERWDQAIAEHEEILDALLARDVPRLKREIANHLANKVGAVARALAALKESA</sequence>
<dbReference type="GO" id="GO:0003677">
    <property type="term" value="F:DNA binding"/>
    <property type="evidence" value="ECO:0007669"/>
    <property type="project" value="UniProtKB-KW"/>
</dbReference>
<dbReference type="InterPro" id="IPR036390">
    <property type="entry name" value="WH_DNA-bd_sf"/>
</dbReference>
<evidence type="ECO:0000313" key="5">
    <source>
        <dbReference type="EMBL" id="QJR11087.1"/>
    </source>
</evidence>
<evidence type="ECO:0000256" key="1">
    <source>
        <dbReference type="ARBA" id="ARBA00023015"/>
    </source>
</evidence>
<name>A0A6M4GZW7_9PROT</name>
<keyword evidence="6" id="KW-1185">Reference proteome</keyword>
<dbReference type="InterPro" id="IPR011711">
    <property type="entry name" value="GntR_C"/>
</dbReference>
<dbReference type="InterPro" id="IPR036388">
    <property type="entry name" value="WH-like_DNA-bd_sf"/>
</dbReference>
<accession>A0A6M4GZW7</accession>
<reference evidence="5 6" key="1">
    <citation type="submission" date="2020-04" db="EMBL/GenBank/DDBJ databases">
        <title>Usitatibacter rugosus gen. nov., sp. nov. and Usitatibacter palustris sp. nov., novel members of Usitatibacteraceae fam. nov. within the order Nitrosomonadales isolated from soil.</title>
        <authorList>
            <person name="Huber K.J."/>
            <person name="Neumann-Schaal M."/>
            <person name="Geppert A."/>
            <person name="Luckner M."/>
            <person name="Wanner G."/>
            <person name="Overmann J."/>
        </authorList>
    </citation>
    <scope>NUCLEOTIDE SEQUENCE [LARGE SCALE GENOMIC DNA]</scope>
    <source>
        <strain evidence="5 6">0125_3</strain>
    </source>
</reference>
<dbReference type="GO" id="GO:0003700">
    <property type="term" value="F:DNA-binding transcription factor activity"/>
    <property type="evidence" value="ECO:0007669"/>
    <property type="project" value="InterPro"/>
</dbReference>
<evidence type="ECO:0000256" key="2">
    <source>
        <dbReference type="ARBA" id="ARBA00023125"/>
    </source>
</evidence>
<keyword evidence="3" id="KW-0804">Transcription</keyword>
<proteinExistence type="predicted"/>
<dbReference type="PANTHER" id="PTHR43537:SF50">
    <property type="entry name" value="TRANSCRIPTIONAL REGULATORY PROTEIN"/>
    <property type="match status" value="1"/>
</dbReference>
<organism evidence="5 6">
    <name type="scientific">Usitatibacter rugosus</name>
    <dbReference type="NCBI Taxonomy" id="2732067"/>
    <lineage>
        <taxon>Bacteria</taxon>
        <taxon>Pseudomonadati</taxon>
        <taxon>Pseudomonadota</taxon>
        <taxon>Betaproteobacteria</taxon>
        <taxon>Nitrosomonadales</taxon>
        <taxon>Usitatibacteraceae</taxon>
        <taxon>Usitatibacter</taxon>
    </lineage>
</organism>
<dbReference type="SMART" id="SM00345">
    <property type="entry name" value="HTH_GNTR"/>
    <property type="match status" value="1"/>
</dbReference>
<dbReference type="SUPFAM" id="SSF46785">
    <property type="entry name" value="Winged helix' DNA-binding domain"/>
    <property type="match status" value="1"/>
</dbReference>